<reference evidence="2 3" key="1">
    <citation type="submission" date="2021-06" db="EMBL/GenBank/DDBJ databases">
        <title>Genome-based taxonomic framework of Microbacterium strains isolated from marine environment, the description of four new species and reclassification of four preexisting species.</title>
        <authorList>
            <person name="Lee S.D."/>
            <person name="Kim S.-M."/>
            <person name="Byeon Y.-S."/>
            <person name="Yang H.L."/>
            <person name="Kim I.S."/>
        </authorList>
    </citation>
    <scope>NUCLEOTIDE SEQUENCE [LARGE SCALE GENOMIC DNA]</scope>
    <source>
        <strain evidence="2 3">KACC 20514</strain>
    </source>
</reference>
<dbReference type="GO" id="GO:0008641">
    <property type="term" value="F:ubiquitin-like modifier activating enzyme activity"/>
    <property type="evidence" value="ECO:0007669"/>
    <property type="project" value="InterPro"/>
</dbReference>
<evidence type="ECO:0000259" key="1">
    <source>
        <dbReference type="PROSITE" id="PS50206"/>
    </source>
</evidence>
<dbReference type="PANTHER" id="PTHR10953">
    <property type="entry name" value="UBIQUITIN-ACTIVATING ENZYME E1"/>
    <property type="match status" value="1"/>
</dbReference>
<dbReference type="Pfam" id="PF00581">
    <property type="entry name" value="Rhodanese"/>
    <property type="match status" value="1"/>
</dbReference>
<accession>A0AAJ2HJE9</accession>
<dbReference type="GO" id="GO:0005829">
    <property type="term" value="C:cytosol"/>
    <property type="evidence" value="ECO:0007669"/>
    <property type="project" value="TreeGrafter"/>
</dbReference>
<organism evidence="2 3">
    <name type="scientific">Microbacterium aurantiacum</name>
    <dbReference type="NCBI Taxonomy" id="162393"/>
    <lineage>
        <taxon>Bacteria</taxon>
        <taxon>Bacillati</taxon>
        <taxon>Actinomycetota</taxon>
        <taxon>Actinomycetes</taxon>
        <taxon>Micrococcales</taxon>
        <taxon>Microbacteriaceae</taxon>
        <taxon>Microbacterium</taxon>
    </lineage>
</organism>
<dbReference type="InterPro" id="IPR045886">
    <property type="entry name" value="ThiF/MoeB/HesA"/>
</dbReference>
<feature type="domain" description="Rhodanese" evidence="1">
    <location>
        <begin position="287"/>
        <end position="370"/>
    </location>
</feature>
<dbReference type="GO" id="GO:0016779">
    <property type="term" value="F:nucleotidyltransferase activity"/>
    <property type="evidence" value="ECO:0007669"/>
    <property type="project" value="UniProtKB-KW"/>
</dbReference>
<dbReference type="Gene3D" id="3.40.250.10">
    <property type="entry name" value="Rhodanese-like domain"/>
    <property type="match status" value="1"/>
</dbReference>
<name>A0AAJ2HJE9_9MICO</name>
<dbReference type="CDD" id="cd00757">
    <property type="entry name" value="ThiF_MoeB_HesA_family"/>
    <property type="match status" value="1"/>
</dbReference>
<dbReference type="PROSITE" id="PS50206">
    <property type="entry name" value="RHODANESE_3"/>
    <property type="match status" value="1"/>
</dbReference>
<keyword evidence="2" id="KW-0548">Nucleotidyltransferase</keyword>
<dbReference type="GO" id="GO:0008146">
    <property type="term" value="F:sulfotransferase activity"/>
    <property type="evidence" value="ECO:0007669"/>
    <property type="project" value="TreeGrafter"/>
</dbReference>
<dbReference type="SMART" id="SM00450">
    <property type="entry name" value="RHOD"/>
    <property type="match status" value="1"/>
</dbReference>
<proteinExistence type="predicted"/>
<evidence type="ECO:0000313" key="2">
    <source>
        <dbReference type="EMBL" id="MDS0245630.1"/>
    </source>
</evidence>
<dbReference type="InterPro" id="IPR001763">
    <property type="entry name" value="Rhodanese-like_dom"/>
</dbReference>
<dbReference type="InterPro" id="IPR000594">
    <property type="entry name" value="ThiF_NAD_FAD-bd"/>
</dbReference>
<dbReference type="CDD" id="cd00158">
    <property type="entry name" value="RHOD"/>
    <property type="match status" value="1"/>
</dbReference>
<dbReference type="InterPro" id="IPR036873">
    <property type="entry name" value="Rhodanese-like_dom_sf"/>
</dbReference>
<dbReference type="Pfam" id="PF00899">
    <property type="entry name" value="ThiF"/>
    <property type="match status" value="1"/>
</dbReference>
<dbReference type="InterPro" id="IPR035985">
    <property type="entry name" value="Ubiquitin-activating_enz"/>
</dbReference>
<dbReference type="Gene3D" id="3.40.50.720">
    <property type="entry name" value="NAD(P)-binding Rossmann-like Domain"/>
    <property type="match status" value="1"/>
</dbReference>
<dbReference type="GeneID" id="301458246"/>
<dbReference type="PANTHER" id="PTHR10953:SF102">
    <property type="entry name" value="ADENYLYLTRANSFERASE AND SULFURTRANSFERASE MOCS3"/>
    <property type="match status" value="1"/>
</dbReference>
<dbReference type="SUPFAM" id="SSF69572">
    <property type="entry name" value="Activating enzymes of the ubiquitin-like proteins"/>
    <property type="match status" value="1"/>
</dbReference>
<gene>
    <name evidence="2" type="ORF">KZC50_08400</name>
</gene>
<dbReference type="AlphaFoldDB" id="A0AAJ2HJE9"/>
<sequence length="383" mass="38868">MPLPPLVAPVDALDPAEASRTARHAVLAGFGEIGQRRLAAAHVAVIGAGGLGSPVILALAAAGVGRLTVIDDDVVEVSNLQRQVLHRHRDAGRPKTASAIRAAADLSPGTRVDAVTERIAPGNAAALLADADVVIDGSDTFATRRAVADACESLGIPLVWGVVQEFHAQVTIFWTPTDAALPAVRLADLYPEGSEGDVPTCAAVGVLGSLCIQVGGILATETVKLLTGIGEPLLGRVLVVDALRGRTSEVPLRPSRMPVPAVSPANAPAPAPTPVPDVDLQAALSASRAGALLLDVREPAETATGTIPGSVTIPLAELLAEPDRVTASSVVVICHAGGRARRAAEVLRSRGVDAAVLTGGLSAWPHATDLSPAPSTIAEESSA</sequence>
<keyword evidence="2" id="KW-0808">Transferase</keyword>
<dbReference type="Proteomes" id="UP001183582">
    <property type="component" value="Unassembled WGS sequence"/>
</dbReference>
<evidence type="ECO:0000313" key="3">
    <source>
        <dbReference type="Proteomes" id="UP001183582"/>
    </source>
</evidence>
<protein>
    <submittedName>
        <fullName evidence="2">ThiF family adenylyltransferase</fullName>
    </submittedName>
</protein>
<dbReference type="RefSeq" id="WP_310891349.1">
    <property type="nucleotide sequence ID" value="NZ_BAAAGR010000001.1"/>
</dbReference>
<comment type="caution">
    <text evidence="2">The sequence shown here is derived from an EMBL/GenBank/DDBJ whole genome shotgun (WGS) entry which is preliminary data.</text>
</comment>
<dbReference type="GO" id="GO:0004792">
    <property type="term" value="F:thiosulfate-cyanide sulfurtransferase activity"/>
    <property type="evidence" value="ECO:0007669"/>
    <property type="project" value="TreeGrafter"/>
</dbReference>
<dbReference type="EMBL" id="JAHWXH010000001">
    <property type="protein sequence ID" value="MDS0245630.1"/>
    <property type="molecule type" value="Genomic_DNA"/>
</dbReference>